<gene>
    <name evidence="2" type="ORF">V1634_25745</name>
</gene>
<proteinExistence type="predicted"/>
<feature type="region of interest" description="Disordered" evidence="1">
    <location>
        <begin position="22"/>
        <end position="49"/>
    </location>
</feature>
<dbReference type="RefSeq" id="WP_331210462.1">
    <property type="nucleotide sequence ID" value="NZ_JAZGQL010000023.1"/>
</dbReference>
<comment type="caution">
    <text evidence="2">The sequence shown here is derived from an EMBL/GenBank/DDBJ whole genome shotgun (WGS) entry which is preliminary data.</text>
</comment>
<protein>
    <submittedName>
        <fullName evidence="2">Uncharacterized protein</fullName>
    </submittedName>
</protein>
<accession>A0ABU7SKL1</accession>
<organism evidence="2 3">
    <name type="scientific">Plantactinospora veratri</name>
    <dbReference type="NCBI Taxonomy" id="1436122"/>
    <lineage>
        <taxon>Bacteria</taxon>
        <taxon>Bacillati</taxon>
        <taxon>Actinomycetota</taxon>
        <taxon>Actinomycetes</taxon>
        <taxon>Micromonosporales</taxon>
        <taxon>Micromonosporaceae</taxon>
        <taxon>Plantactinospora</taxon>
    </lineage>
</organism>
<sequence>MPATIADRWAMVGHRRVGRLSRLDRRSHQDHAGQTQCTEHESGDEQPAGEYTIALGSGRTVDANSPFTFAQVALYRAVKALRLEEVEVEVTGIPSR</sequence>
<keyword evidence="3" id="KW-1185">Reference proteome</keyword>
<evidence type="ECO:0000256" key="1">
    <source>
        <dbReference type="SAM" id="MobiDB-lite"/>
    </source>
</evidence>
<reference evidence="2 3" key="1">
    <citation type="submission" date="2024-01" db="EMBL/GenBank/DDBJ databases">
        <title>Genome insights into Plantactinospora veratri sp. nov.</title>
        <authorList>
            <person name="Wang L."/>
        </authorList>
    </citation>
    <scope>NUCLEOTIDE SEQUENCE [LARGE SCALE GENOMIC DNA]</scope>
    <source>
        <strain evidence="2 3">NEAU-FHS4</strain>
    </source>
</reference>
<dbReference type="EMBL" id="JAZGQL010000023">
    <property type="protein sequence ID" value="MEE6310244.1"/>
    <property type="molecule type" value="Genomic_DNA"/>
</dbReference>
<dbReference type="Proteomes" id="UP001339911">
    <property type="component" value="Unassembled WGS sequence"/>
</dbReference>
<evidence type="ECO:0000313" key="3">
    <source>
        <dbReference type="Proteomes" id="UP001339911"/>
    </source>
</evidence>
<feature type="compositionally biased region" description="Basic and acidic residues" evidence="1">
    <location>
        <begin position="22"/>
        <end position="31"/>
    </location>
</feature>
<name>A0ABU7SKL1_9ACTN</name>
<evidence type="ECO:0000313" key="2">
    <source>
        <dbReference type="EMBL" id="MEE6310244.1"/>
    </source>
</evidence>